<comment type="caution">
    <text evidence="8">The sequence shown here is derived from an EMBL/GenBank/DDBJ whole genome shotgun (WGS) entry which is preliminary data.</text>
</comment>
<dbReference type="InterPro" id="IPR003340">
    <property type="entry name" value="B3_DNA-bd"/>
</dbReference>
<comment type="subcellular location">
    <subcellularLocation>
        <location evidence="1">Nucleus</location>
    </subcellularLocation>
</comment>
<dbReference type="PANTHER" id="PTHR31391:SF3">
    <property type="entry name" value="B3 DOMAIN-CONTAINING PROTEIN OS05G0481400"/>
    <property type="match status" value="1"/>
</dbReference>
<evidence type="ECO:0000256" key="4">
    <source>
        <dbReference type="ARBA" id="ARBA00023163"/>
    </source>
</evidence>
<keyword evidence="4" id="KW-0804">Transcription</keyword>
<evidence type="ECO:0000259" key="7">
    <source>
        <dbReference type="PROSITE" id="PS50863"/>
    </source>
</evidence>
<evidence type="ECO:0000256" key="2">
    <source>
        <dbReference type="ARBA" id="ARBA00023015"/>
    </source>
</evidence>
<feature type="region of interest" description="Disordered" evidence="6">
    <location>
        <begin position="239"/>
        <end position="324"/>
    </location>
</feature>
<evidence type="ECO:0000256" key="3">
    <source>
        <dbReference type="ARBA" id="ARBA00023125"/>
    </source>
</evidence>
<feature type="compositionally biased region" description="Basic and acidic residues" evidence="6">
    <location>
        <begin position="296"/>
        <end position="310"/>
    </location>
</feature>
<reference evidence="8" key="1">
    <citation type="submission" date="2023-02" db="EMBL/GenBank/DDBJ databases">
        <title>Genome of toxic invasive species Heracleum sosnowskyi carries increased number of genes despite the absence of recent whole-genome duplications.</title>
        <authorList>
            <person name="Schelkunov M."/>
            <person name="Shtratnikova V."/>
            <person name="Makarenko M."/>
            <person name="Klepikova A."/>
            <person name="Omelchenko D."/>
            <person name="Novikova G."/>
            <person name="Obukhova E."/>
            <person name="Bogdanov V."/>
            <person name="Penin A."/>
            <person name="Logacheva M."/>
        </authorList>
    </citation>
    <scope>NUCLEOTIDE SEQUENCE</scope>
    <source>
        <strain evidence="8">Hsosn_3</strain>
        <tissue evidence="8">Leaf</tissue>
    </source>
</reference>
<dbReference type="PANTHER" id="PTHR31391">
    <property type="entry name" value="B3 DOMAIN-CONTAINING PROTEIN OS11G0197600-RELATED"/>
    <property type="match status" value="1"/>
</dbReference>
<feature type="domain" description="TF-B3" evidence="7">
    <location>
        <begin position="138"/>
        <end position="231"/>
    </location>
</feature>
<sequence>MTGNVKNNSNTYEEARKQRVLENQKRIEELGILKISKSLADIAKSAKPQRRQPKPRATSIGILEPRRSSRAHTVVSYRDDIDVELPSMRKRSRFNSSWTSYLARPVDEVKCATLEERNTALRSAEKLKSNLQSEYPYFIKSMVRSHVYSCFWLGLPSWFCEDHLPKSDGNTEIVLEDENGAEYEAVYISKRTGLSGGWRAFALDHKLDDGDALVFELIEPTRLKVYIVRAGDDLGKEEMLEDTEADRSSKEMPKETIITTKRKTETKKGGDAVRVSGRKGRSNGSSLENDTLDIGEESKGLKETKTEDKKKPTRISSRKRSSRL</sequence>
<feature type="compositionally biased region" description="Basic and acidic residues" evidence="6">
    <location>
        <begin position="262"/>
        <end position="271"/>
    </location>
</feature>
<dbReference type="SUPFAM" id="SSF101936">
    <property type="entry name" value="DNA-binding pseudobarrel domain"/>
    <property type="match status" value="1"/>
</dbReference>
<dbReference type="CDD" id="cd10017">
    <property type="entry name" value="B3_DNA"/>
    <property type="match status" value="1"/>
</dbReference>
<keyword evidence="5" id="KW-0539">Nucleus</keyword>
<evidence type="ECO:0000256" key="1">
    <source>
        <dbReference type="ARBA" id="ARBA00004123"/>
    </source>
</evidence>
<feature type="compositionally biased region" description="Basic and acidic residues" evidence="6">
    <location>
        <begin position="245"/>
        <end position="254"/>
    </location>
</feature>
<evidence type="ECO:0000256" key="5">
    <source>
        <dbReference type="ARBA" id="ARBA00023242"/>
    </source>
</evidence>
<keyword evidence="9" id="KW-1185">Reference proteome</keyword>
<keyword evidence="3" id="KW-0238">DNA-binding</keyword>
<protein>
    <submittedName>
        <fullName evidence="8">TF-B3 domain-containing protein</fullName>
    </submittedName>
</protein>
<evidence type="ECO:0000313" key="8">
    <source>
        <dbReference type="EMBL" id="KAK1385633.1"/>
    </source>
</evidence>
<keyword evidence="2" id="KW-0805">Transcription regulation</keyword>
<dbReference type="Proteomes" id="UP001237642">
    <property type="component" value="Unassembled WGS sequence"/>
</dbReference>
<evidence type="ECO:0000313" key="9">
    <source>
        <dbReference type="Proteomes" id="UP001237642"/>
    </source>
</evidence>
<dbReference type="PROSITE" id="PS50863">
    <property type="entry name" value="B3"/>
    <property type="match status" value="1"/>
</dbReference>
<organism evidence="8 9">
    <name type="scientific">Heracleum sosnowskyi</name>
    <dbReference type="NCBI Taxonomy" id="360622"/>
    <lineage>
        <taxon>Eukaryota</taxon>
        <taxon>Viridiplantae</taxon>
        <taxon>Streptophyta</taxon>
        <taxon>Embryophyta</taxon>
        <taxon>Tracheophyta</taxon>
        <taxon>Spermatophyta</taxon>
        <taxon>Magnoliopsida</taxon>
        <taxon>eudicotyledons</taxon>
        <taxon>Gunneridae</taxon>
        <taxon>Pentapetalae</taxon>
        <taxon>asterids</taxon>
        <taxon>campanulids</taxon>
        <taxon>Apiales</taxon>
        <taxon>Apiaceae</taxon>
        <taxon>Apioideae</taxon>
        <taxon>apioid superclade</taxon>
        <taxon>Tordylieae</taxon>
        <taxon>Tordyliinae</taxon>
        <taxon>Heracleum</taxon>
    </lineage>
</organism>
<dbReference type="GO" id="GO:0003677">
    <property type="term" value="F:DNA binding"/>
    <property type="evidence" value="ECO:0007669"/>
    <property type="project" value="UniProtKB-KW"/>
</dbReference>
<dbReference type="Pfam" id="PF02362">
    <property type="entry name" value="B3"/>
    <property type="match status" value="1"/>
</dbReference>
<name>A0AAD8IJB6_9APIA</name>
<dbReference type="SMART" id="SM01019">
    <property type="entry name" value="B3"/>
    <property type="match status" value="1"/>
</dbReference>
<dbReference type="AlphaFoldDB" id="A0AAD8IJB6"/>
<reference evidence="8" key="2">
    <citation type="submission" date="2023-05" db="EMBL/GenBank/DDBJ databases">
        <authorList>
            <person name="Schelkunov M.I."/>
        </authorList>
    </citation>
    <scope>NUCLEOTIDE SEQUENCE</scope>
    <source>
        <strain evidence="8">Hsosn_3</strain>
        <tissue evidence="8">Leaf</tissue>
    </source>
</reference>
<dbReference type="EMBL" id="JAUIZM010000005">
    <property type="protein sequence ID" value="KAK1385633.1"/>
    <property type="molecule type" value="Genomic_DNA"/>
</dbReference>
<dbReference type="GO" id="GO:0005634">
    <property type="term" value="C:nucleus"/>
    <property type="evidence" value="ECO:0007669"/>
    <property type="project" value="UniProtKB-SubCell"/>
</dbReference>
<dbReference type="Gene3D" id="2.40.330.10">
    <property type="entry name" value="DNA-binding pseudobarrel domain"/>
    <property type="match status" value="1"/>
</dbReference>
<proteinExistence type="predicted"/>
<dbReference type="InterPro" id="IPR015300">
    <property type="entry name" value="DNA-bd_pseudobarrel_sf"/>
</dbReference>
<gene>
    <name evidence="8" type="ORF">POM88_023368</name>
</gene>
<accession>A0AAD8IJB6</accession>
<evidence type="ECO:0000256" key="6">
    <source>
        <dbReference type="SAM" id="MobiDB-lite"/>
    </source>
</evidence>
<dbReference type="InterPro" id="IPR044837">
    <property type="entry name" value="REM16-like"/>
</dbReference>
<feature type="compositionally biased region" description="Basic residues" evidence="6">
    <location>
        <begin position="311"/>
        <end position="324"/>
    </location>
</feature>